<gene>
    <name evidence="1" type="primary">g3947</name>
    <name evidence="1" type="ORF">NpPPO83_00003947</name>
</gene>
<dbReference type="Proteomes" id="UP001165186">
    <property type="component" value="Unassembled WGS sequence"/>
</dbReference>
<evidence type="ECO:0000313" key="2">
    <source>
        <dbReference type="Proteomes" id="UP001165186"/>
    </source>
</evidence>
<proteinExistence type="predicted"/>
<reference evidence="1" key="1">
    <citation type="submission" date="2024-09" db="EMBL/GenBank/DDBJ databases">
        <title>Draft Genome Sequences of Neofusicoccum parvum.</title>
        <authorList>
            <person name="Ashida A."/>
            <person name="Camagna M."/>
            <person name="Tanaka A."/>
            <person name="Takemoto D."/>
        </authorList>
    </citation>
    <scope>NUCLEOTIDE SEQUENCE</scope>
    <source>
        <strain evidence="1">PPO83</strain>
    </source>
</reference>
<comment type="caution">
    <text evidence="1">The sequence shown here is derived from an EMBL/GenBank/DDBJ whole genome shotgun (WGS) entry which is preliminary data.</text>
</comment>
<name>A0ACB5SAQ5_9PEZI</name>
<sequence>MSLLRLAPRRPTSAICSAPARAFSTTCARNREGDATRDLLNTVISSTDRQNARLGRREAESRPAQSQFQTPSAGGTGTPTSNIGYASGLVAPIAREQSISDEMDSARLRAELENQAPRRWQYGEIYAPHDLTGVEAKKWRKMRRTPTLDAFDTLALNPLKEYKNFSIMSEYMTELGRIKHSKVTGLRPQNHRKLAKAIRRAIGIGIMPSVHIHPELIKTSHGAPQGGGY</sequence>
<keyword evidence="1" id="KW-0689">Ribosomal protein</keyword>
<keyword evidence="2" id="KW-1185">Reference proteome</keyword>
<organism evidence="1 2">
    <name type="scientific">Neofusicoccum parvum</name>
    <dbReference type="NCBI Taxonomy" id="310453"/>
    <lineage>
        <taxon>Eukaryota</taxon>
        <taxon>Fungi</taxon>
        <taxon>Dikarya</taxon>
        <taxon>Ascomycota</taxon>
        <taxon>Pezizomycotina</taxon>
        <taxon>Dothideomycetes</taxon>
        <taxon>Dothideomycetes incertae sedis</taxon>
        <taxon>Botryosphaeriales</taxon>
        <taxon>Botryosphaeriaceae</taxon>
        <taxon>Neofusicoccum</taxon>
    </lineage>
</organism>
<keyword evidence="1" id="KW-0687">Ribonucleoprotein</keyword>
<evidence type="ECO:0000313" key="1">
    <source>
        <dbReference type="EMBL" id="GME32969.1"/>
    </source>
</evidence>
<dbReference type="EMBL" id="BSXG01000063">
    <property type="protein sequence ID" value="GME32969.1"/>
    <property type="molecule type" value="Genomic_DNA"/>
</dbReference>
<accession>A0ACB5SAQ5</accession>
<protein>
    <submittedName>
        <fullName evidence="1">Ribosomal protein S18</fullName>
    </submittedName>
</protein>